<proteinExistence type="predicted"/>
<reference evidence="2" key="1">
    <citation type="submission" date="2023-06" db="EMBL/GenBank/DDBJ databases">
        <title>Survivors Of The Sea: Transcriptome response of Skeletonema marinoi to long-term dormancy.</title>
        <authorList>
            <person name="Pinder M.I.M."/>
            <person name="Kourtchenko O."/>
            <person name="Robertson E.K."/>
            <person name="Larsson T."/>
            <person name="Maumus F."/>
            <person name="Osuna-Cruz C.M."/>
            <person name="Vancaester E."/>
            <person name="Stenow R."/>
            <person name="Vandepoele K."/>
            <person name="Ploug H."/>
            <person name="Bruchert V."/>
            <person name="Godhe A."/>
            <person name="Topel M."/>
        </authorList>
    </citation>
    <scope>NUCLEOTIDE SEQUENCE</scope>
    <source>
        <strain evidence="2">R05AC</strain>
    </source>
</reference>
<dbReference type="EMBL" id="JATAAI010000047">
    <property type="protein sequence ID" value="KAK1733584.1"/>
    <property type="molecule type" value="Genomic_DNA"/>
</dbReference>
<dbReference type="EMBL" id="JATAAI010000047">
    <property type="protein sequence ID" value="KAK1733581.1"/>
    <property type="molecule type" value="Genomic_DNA"/>
</dbReference>
<dbReference type="AlphaFoldDB" id="A0AAD8XTI3"/>
<evidence type="ECO:0000256" key="1">
    <source>
        <dbReference type="SAM" id="MobiDB-lite"/>
    </source>
</evidence>
<organism evidence="2 4">
    <name type="scientific">Skeletonema marinoi</name>
    <dbReference type="NCBI Taxonomy" id="267567"/>
    <lineage>
        <taxon>Eukaryota</taxon>
        <taxon>Sar</taxon>
        <taxon>Stramenopiles</taxon>
        <taxon>Ochrophyta</taxon>
        <taxon>Bacillariophyta</taxon>
        <taxon>Coscinodiscophyceae</taxon>
        <taxon>Thalassiosirophycidae</taxon>
        <taxon>Thalassiosirales</taxon>
        <taxon>Skeletonemataceae</taxon>
        <taxon>Skeletonema</taxon>
        <taxon>Skeletonema marinoi-dohrnii complex</taxon>
    </lineage>
</organism>
<name>A0AAD8XTI3_9STRA</name>
<evidence type="ECO:0000313" key="4">
    <source>
        <dbReference type="Proteomes" id="UP001224775"/>
    </source>
</evidence>
<keyword evidence="4" id="KW-1185">Reference proteome</keyword>
<gene>
    <name evidence="2" type="ORF">QTG54_015754</name>
    <name evidence="3" type="ORF">QTG54_015757</name>
</gene>
<feature type="compositionally biased region" description="Polar residues" evidence="1">
    <location>
        <begin position="119"/>
        <end position="128"/>
    </location>
</feature>
<protein>
    <submittedName>
        <fullName evidence="2">Uncharacterized protein</fullName>
    </submittedName>
</protein>
<dbReference type="Proteomes" id="UP001224775">
    <property type="component" value="Unassembled WGS sequence"/>
</dbReference>
<accession>A0AAD8XTI3</accession>
<feature type="region of interest" description="Disordered" evidence="1">
    <location>
        <begin position="15"/>
        <end position="36"/>
    </location>
</feature>
<feature type="region of interest" description="Disordered" evidence="1">
    <location>
        <begin position="91"/>
        <end position="128"/>
    </location>
</feature>
<evidence type="ECO:0000313" key="3">
    <source>
        <dbReference type="EMBL" id="KAK1733584.1"/>
    </source>
</evidence>
<evidence type="ECO:0000313" key="2">
    <source>
        <dbReference type="EMBL" id="KAK1733581.1"/>
    </source>
</evidence>
<feature type="compositionally biased region" description="Polar residues" evidence="1">
    <location>
        <begin position="15"/>
        <end position="31"/>
    </location>
</feature>
<sequence>MSSNYSSGLNIVKSSTDTHTNSYSECITNNDDNNEPEEYVTNFYRQKRLEKRELAAKTVARSNGGDPHLRSAADHSLDHYFDHHDAIARKSGHLDNNVNDGNSGSGDGDGKKRVFFRRNNISGQQLRS</sequence>
<comment type="caution">
    <text evidence="2">The sequence shown here is derived from an EMBL/GenBank/DDBJ whole genome shotgun (WGS) entry which is preliminary data.</text>
</comment>